<keyword evidence="4" id="KW-0813">Transport</keyword>
<dbReference type="GO" id="GO:0005737">
    <property type="term" value="C:cytoplasm"/>
    <property type="evidence" value="ECO:0007669"/>
    <property type="project" value="UniProtKB-SubCell"/>
</dbReference>
<dbReference type="PANTHER" id="PTHR12596">
    <property type="entry name" value="EXPORTIN 4,7-RELATED"/>
    <property type="match status" value="1"/>
</dbReference>
<dbReference type="AlphaFoldDB" id="A0AAV6K9C7"/>
<organism evidence="8 9">
    <name type="scientific">Rhododendron griersonianum</name>
    <dbReference type="NCBI Taxonomy" id="479676"/>
    <lineage>
        <taxon>Eukaryota</taxon>
        <taxon>Viridiplantae</taxon>
        <taxon>Streptophyta</taxon>
        <taxon>Embryophyta</taxon>
        <taxon>Tracheophyta</taxon>
        <taxon>Spermatophyta</taxon>
        <taxon>Magnoliopsida</taxon>
        <taxon>eudicotyledons</taxon>
        <taxon>Gunneridae</taxon>
        <taxon>Pentapetalae</taxon>
        <taxon>asterids</taxon>
        <taxon>Ericales</taxon>
        <taxon>Ericaceae</taxon>
        <taxon>Ericoideae</taxon>
        <taxon>Rhodoreae</taxon>
        <taxon>Rhododendron</taxon>
    </lineage>
</organism>
<dbReference type="InterPro" id="IPR044189">
    <property type="entry name" value="XPO4/7-like"/>
</dbReference>
<dbReference type="PANTHER" id="PTHR12596:SF1">
    <property type="entry name" value="EXPORTIN-4"/>
    <property type="match status" value="1"/>
</dbReference>
<comment type="subcellular location">
    <subcellularLocation>
        <location evidence="2">Cytoplasm</location>
    </subcellularLocation>
    <subcellularLocation>
        <location evidence="1">Nucleus</location>
    </subcellularLocation>
</comment>
<gene>
    <name evidence="8" type="ORF">RHGRI_014288</name>
</gene>
<dbReference type="GO" id="GO:0005643">
    <property type="term" value="C:nuclear pore"/>
    <property type="evidence" value="ECO:0007669"/>
    <property type="project" value="TreeGrafter"/>
</dbReference>
<protein>
    <submittedName>
        <fullName evidence="8">Uncharacterized protein</fullName>
    </submittedName>
</protein>
<keyword evidence="5" id="KW-0963">Cytoplasm</keyword>
<evidence type="ECO:0000256" key="6">
    <source>
        <dbReference type="ARBA" id="ARBA00022927"/>
    </source>
</evidence>
<dbReference type="GO" id="GO:0006611">
    <property type="term" value="P:protein export from nucleus"/>
    <property type="evidence" value="ECO:0007669"/>
    <property type="project" value="TreeGrafter"/>
</dbReference>
<evidence type="ECO:0000256" key="1">
    <source>
        <dbReference type="ARBA" id="ARBA00004123"/>
    </source>
</evidence>
<evidence type="ECO:0000256" key="3">
    <source>
        <dbReference type="ARBA" id="ARBA00009466"/>
    </source>
</evidence>
<accession>A0AAV6K9C7</accession>
<evidence type="ECO:0000256" key="4">
    <source>
        <dbReference type="ARBA" id="ARBA00022448"/>
    </source>
</evidence>
<sequence>MGHEMLDGCRALLAIATVTMPLVFDQLLKSIRGDMELSGMGYLIRYLDCSSHADNTGLKLPPERVNAATNLFALIVESELKAAPALAFIDESESEYLQASITAIDATIPLLTRLFSERFARLHEVLFCFLYQRQEILVKSENARVFENMRSRIWEFKGRGTKDPTETLEELYSLLLLMGHILADEGEGEMPLKQLSLLMKLYDIQVPNAIQTHFVDSMEIQKHLVIVQKHLVIAVIWFTARWYLTYLMPTEETTSSGDHTPYLQPQYSSRGSWHDLANAFANERTLFSLNDARQLYSSHNIGKVDFSSDSSETQGTNISQVPFCDLFA</sequence>
<dbReference type="GO" id="GO:0005049">
    <property type="term" value="F:nuclear export signal receptor activity"/>
    <property type="evidence" value="ECO:0007669"/>
    <property type="project" value="InterPro"/>
</dbReference>
<comment type="similarity">
    <text evidence="3">Belongs to the exportin family.</text>
</comment>
<evidence type="ECO:0000256" key="5">
    <source>
        <dbReference type="ARBA" id="ARBA00022490"/>
    </source>
</evidence>
<keyword evidence="7" id="KW-0539">Nucleus</keyword>
<keyword evidence="9" id="KW-1185">Reference proteome</keyword>
<comment type="caution">
    <text evidence="8">The sequence shown here is derived from an EMBL/GenBank/DDBJ whole genome shotgun (WGS) entry which is preliminary data.</text>
</comment>
<dbReference type="EMBL" id="JACTNZ010000005">
    <property type="protein sequence ID" value="KAG5548877.1"/>
    <property type="molecule type" value="Genomic_DNA"/>
</dbReference>
<evidence type="ECO:0000256" key="7">
    <source>
        <dbReference type="ARBA" id="ARBA00023242"/>
    </source>
</evidence>
<evidence type="ECO:0000313" key="9">
    <source>
        <dbReference type="Proteomes" id="UP000823749"/>
    </source>
</evidence>
<proteinExistence type="inferred from homology"/>
<dbReference type="Proteomes" id="UP000823749">
    <property type="component" value="Chromosome 5"/>
</dbReference>
<evidence type="ECO:0000313" key="8">
    <source>
        <dbReference type="EMBL" id="KAG5548877.1"/>
    </source>
</evidence>
<reference evidence="8" key="1">
    <citation type="submission" date="2020-08" db="EMBL/GenBank/DDBJ databases">
        <title>Plant Genome Project.</title>
        <authorList>
            <person name="Zhang R.-G."/>
        </authorList>
    </citation>
    <scope>NUCLEOTIDE SEQUENCE</scope>
    <source>
        <strain evidence="8">WSP0</strain>
        <tissue evidence="8">Leaf</tissue>
    </source>
</reference>
<evidence type="ECO:0000256" key="2">
    <source>
        <dbReference type="ARBA" id="ARBA00004496"/>
    </source>
</evidence>
<name>A0AAV6K9C7_9ERIC</name>
<keyword evidence="6" id="KW-0653">Protein transport</keyword>